<dbReference type="GO" id="GO:0005687">
    <property type="term" value="C:U4 snRNP"/>
    <property type="evidence" value="ECO:0007669"/>
    <property type="project" value="TreeGrafter"/>
</dbReference>
<gene>
    <name evidence="5" type="primary">snRNPG</name>
</gene>
<dbReference type="InterPro" id="IPR047575">
    <property type="entry name" value="Sm"/>
</dbReference>
<keyword evidence="5" id="KW-0542">Nucleomorph</keyword>
<dbReference type="GO" id="GO:0034719">
    <property type="term" value="C:SMN-Sm protein complex"/>
    <property type="evidence" value="ECO:0007669"/>
    <property type="project" value="TreeGrafter"/>
</dbReference>
<dbReference type="SMART" id="SM00651">
    <property type="entry name" value="Sm"/>
    <property type="match status" value="1"/>
</dbReference>
<dbReference type="GO" id="GO:0000398">
    <property type="term" value="P:mRNA splicing, via spliceosome"/>
    <property type="evidence" value="ECO:0007669"/>
    <property type="project" value="TreeGrafter"/>
</dbReference>
<accession>Q3LW16</accession>
<dbReference type="PROSITE" id="PS52002">
    <property type="entry name" value="SM"/>
    <property type="match status" value="1"/>
</dbReference>
<dbReference type="PANTHER" id="PTHR10553">
    <property type="entry name" value="SMALL NUCLEAR RIBONUCLEOPROTEIN"/>
    <property type="match status" value="1"/>
</dbReference>
<dbReference type="GeneID" id="5788327"/>
<dbReference type="GO" id="GO:0005686">
    <property type="term" value="C:U2 snRNP"/>
    <property type="evidence" value="ECO:0007669"/>
    <property type="project" value="TreeGrafter"/>
</dbReference>
<dbReference type="GO" id="GO:0005689">
    <property type="term" value="C:U12-type spliceosomal complex"/>
    <property type="evidence" value="ECO:0007669"/>
    <property type="project" value="TreeGrafter"/>
</dbReference>
<dbReference type="GO" id="GO:0071013">
    <property type="term" value="C:catalytic step 2 spliceosome"/>
    <property type="evidence" value="ECO:0007669"/>
    <property type="project" value="TreeGrafter"/>
</dbReference>
<evidence type="ECO:0000256" key="3">
    <source>
        <dbReference type="ARBA" id="ARBA00041356"/>
    </source>
</evidence>
<proteinExistence type="inferred from homology"/>
<name>Q3LW16_BIGNA</name>
<dbReference type="RefSeq" id="XP_001712962.1">
    <property type="nucleotide sequence ID" value="XM_001712910.1"/>
</dbReference>
<dbReference type="InterPro" id="IPR044641">
    <property type="entry name" value="Lsm7/SmG-like"/>
</dbReference>
<dbReference type="Pfam" id="PF01423">
    <property type="entry name" value="LSM"/>
    <property type="match status" value="1"/>
</dbReference>
<evidence type="ECO:0000259" key="4">
    <source>
        <dbReference type="PROSITE" id="PS52002"/>
    </source>
</evidence>
<sequence length="71" mass="8209">MSIKINIPDLKLFMEEEIQIQLKNKLCLKGTLRGFDQFLNIVLEKSSYSKESNYFDILIVRGNSIISVSKL</sequence>
<reference evidence="5 6" key="1">
    <citation type="journal article" date="2006" name="Proc. Natl. Acad. Sci. U.S.A.">
        <title>Complete nucleotide sequence of the chlorarachniophyte nucleomorph: nature's smallest nucleus.</title>
        <authorList>
            <person name="Gilson P.R."/>
            <person name="Su V."/>
            <person name="Slamovits C.H."/>
            <person name="Reith M.E."/>
            <person name="Keeling P.J."/>
            <person name="McFadden G.I."/>
        </authorList>
    </citation>
    <scope>NUCLEOTIDE SEQUENCE [LARGE SCALE GENOMIC DNA]</scope>
    <source>
        <strain evidence="6">CCMP621</strain>
    </source>
</reference>
<evidence type="ECO:0000256" key="1">
    <source>
        <dbReference type="ARBA" id="ARBA00006850"/>
    </source>
</evidence>
<protein>
    <recommendedName>
        <fullName evidence="3">Sm protein G</fullName>
    </recommendedName>
</protein>
<dbReference type="InterPro" id="IPR001163">
    <property type="entry name" value="Sm_dom_euk/arc"/>
</dbReference>
<dbReference type="GO" id="GO:0005682">
    <property type="term" value="C:U5 snRNP"/>
    <property type="evidence" value="ECO:0007669"/>
    <property type="project" value="TreeGrafter"/>
</dbReference>
<evidence type="ECO:0000313" key="5">
    <source>
        <dbReference type="EMBL" id="ABA27350.1"/>
    </source>
</evidence>
<dbReference type="GO" id="GO:0043186">
    <property type="term" value="C:P granule"/>
    <property type="evidence" value="ECO:0007669"/>
    <property type="project" value="TreeGrafter"/>
</dbReference>
<dbReference type="InterPro" id="IPR010920">
    <property type="entry name" value="LSM_dom_sf"/>
</dbReference>
<evidence type="ECO:0000313" key="6">
    <source>
        <dbReference type="Proteomes" id="UP000243425"/>
    </source>
</evidence>
<dbReference type="GO" id="GO:0071004">
    <property type="term" value="C:U2-type prespliceosome"/>
    <property type="evidence" value="ECO:0007669"/>
    <property type="project" value="TreeGrafter"/>
</dbReference>
<dbReference type="GO" id="GO:0003723">
    <property type="term" value="F:RNA binding"/>
    <property type="evidence" value="ECO:0007669"/>
    <property type="project" value="InterPro"/>
</dbReference>
<evidence type="ECO:0000256" key="2">
    <source>
        <dbReference type="ARBA" id="ARBA00023274"/>
    </source>
</evidence>
<comment type="similarity">
    <text evidence="1">Belongs to the snRNP Sm proteins family.</text>
</comment>
<dbReference type="GO" id="GO:0071011">
    <property type="term" value="C:precatalytic spliceosome"/>
    <property type="evidence" value="ECO:0007669"/>
    <property type="project" value="TreeGrafter"/>
</dbReference>
<dbReference type="EMBL" id="DQ158858">
    <property type="protein sequence ID" value="ABA27350.1"/>
    <property type="molecule type" value="Genomic_DNA"/>
</dbReference>
<dbReference type="Gene3D" id="2.30.30.100">
    <property type="match status" value="1"/>
</dbReference>
<feature type="domain" description="Sm" evidence="4">
    <location>
        <begin position="5"/>
        <end position="71"/>
    </location>
</feature>
<organism evidence="5 6">
    <name type="scientific">Bigelowiella natans</name>
    <name type="common">Pedinomonas minutissima</name>
    <name type="synonym">Chlorarachnion sp. (strain CCMP621)</name>
    <dbReference type="NCBI Taxonomy" id="227086"/>
    <lineage>
        <taxon>Eukaryota</taxon>
        <taxon>Sar</taxon>
        <taxon>Rhizaria</taxon>
        <taxon>Cercozoa</taxon>
        <taxon>Chlorarachniophyceae</taxon>
        <taxon>Bigelowiella</taxon>
    </lineage>
</organism>
<dbReference type="SUPFAM" id="SSF50182">
    <property type="entry name" value="Sm-like ribonucleoproteins"/>
    <property type="match status" value="1"/>
</dbReference>
<dbReference type="PANTHER" id="PTHR10553:SF2">
    <property type="entry name" value="SMALL NUCLEAR RIBONUCLEOPROTEIN G"/>
    <property type="match status" value="1"/>
</dbReference>
<dbReference type="GO" id="GO:0097526">
    <property type="term" value="C:spliceosomal tri-snRNP complex"/>
    <property type="evidence" value="ECO:0007669"/>
    <property type="project" value="TreeGrafter"/>
</dbReference>
<dbReference type="AlphaFoldDB" id="Q3LW16"/>
<dbReference type="GO" id="GO:0005685">
    <property type="term" value="C:U1 snRNP"/>
    <property type="evidence" value="ECO:0007669"/>
    <property type="project" value="TreeGrafter"/>
</dbReference>
<keyword evidence="2" id="KW-0687">Ribonucleoprotein</keyword>
<geneLocation type="nucleomorph" evidence="5"/>
<dbReference type="Proteomes" id="UP000243425">
    <property type="component" value="Nucleomorph 3"/>
</dbReference>